<dbReference type="InterPro" id="IPR045057">
    <property type="entry name" value="Gcn5-rel_NAT"/>
</dbReference>
<reference evidence="3" key="1">
    <citation type="journal article" date="2019" name="Int. J. Syst. Evol. Microbiol.">
        <title>The Global Catalogue of Microorganisms (GCM) 10K type strain sequencing project: providing services to taxonomists for standard genome sequencing and annotation.</title>
        <authorList>
            <consortium name="The Broad Institute Genomics Platform"/>
            <consortium name="The Broad Institute Genome Sequencing Center for Infectious Disease"/>
            <person name="Wu L."/>
            <person name="Ma J."/>
        </authorList>
    </citation>
    <scope>NUCLEOTIDE SEQUENCE [LARGE SCALE GENOMIC DNA]</scope>
    <source>
        <strain evidence="3">JCM 31319</strain>
    </source>
</reference>
<evidence type="ECO:0000313" key="3">
    <source>
        <dbReference type="Proteomes" id="UP001597094"/>
    </source>
</evidence>
<protein>
    <submittedName>
        <fullName evidence="2">GNAT family N-acetyltransferase</fullName>
        <ecNumber evidence="2">2.3.1.-</ecNumber>
    </submittedName>
</protein>
<keyword evidence="2" id="KW-0012">Acyltransferase</keyword>
<dbReference type="PANTHER" id="PTHR31435">
    <property type="entry name" value="PROTEIN NATD1"/>
    <property type="match status" value="1"/>
</dbReference>
<evidence type="ECO:0000259" key="1">
    <source>
        <dbReference type="PROSITE" id="PS51729"/>
    </source>
</evidence>
<dbReference type="Pfam" id="PF14542">
    <property type="entry name" value="Acetyltransf_CG"/>
    <property type="match status" value="1"/>
</dbReference>
<dbReference type="RefSeq" id="WP_377523112.1">
    <property type="nucleotide sequence ID" value="NZ_JBHTLD010000020.1"/>
</dbReference>
<dbReference type="Proteomes" id="UP001597094">
    <property type="component" value="Unassembled WGS sequence"/>
</dbReference>
<comment type="caution">
    <text evidence="2">The sequence shown here is derived from an EMBL/GenBank/DDBJ whole genome shotgun (WGS) entry which is preliminary data.</text>
</comment>
<dbReference type="SUPFAM" id="SSF55729">
    <property type="entry name" value="Acyl-CoA N-acyltransferases (Nat)"/>
    <property type="match status" value="1"/>
</dbReference>
<dbReference type="GO" id="GO:0016746">
    <property type="term" value="F:acyltransferase activity"/>
    <property type="evidence" value="ECO:0007669"/>
    <property type="project" value="UniProtKB-KW"/>
</dbReference>
<dbReference type="CDD" id="cd04301">
    <property type="entry name" value="NAT_SF"/>
    <property type="match status" value="1"/>
</dbReference>
<proteinExistence type="predicted"/>
<dbReference type="InterPro" id="IPR016181">
    <property type="entry name" value="Acyl_CoA_acyltransferase"/>
</dbReference>
<dbReference type="Gene3D" id="3.40.630.30">
    <property type="match status" value="1"/>
</dbReference>
<keyword evidence="3" id="KW-1185">Reference proteome</keyword>
<dbReference type="PROSITE" id="PS51729">
    <property type="entry name" value="GNAT_YJDJ"/>
    <property type="match status" value="1"/>
</dbReference>
<accession>A0ABW3SME3</accession>
<keyword evidence="2" id="KW-0808">Transferase</keyword>
<sequence length="93" mass="10887">MDYTIIHEEKYQQFTAKLDNEEEAELAYATPEKGVLNFTHTFVPESYRGKGLAQQLIKHGLDYVREKEFKVIASCTAVQKYLKQHSEYEDLLQ</sequence>
<gene>
    <name evidence="2" type="ORF">ACFQ2O_03985</name>
</gene>
<dbReference type="EC" id="2.3.1.-" evidence="2"/>
<evidence type="ECO:0000313" key="2">
    <source>
        <dbReference type="EMBL" id="MFD1185356.1"/>
    </source>
</evidence>
<dbReference type="InterPro" id="IPR031165">
    <property type="entry name" value="GNAT_YJDJ"/>
</dbReference>
<dbReference type="PANTHER" id="PTHR31435:SF9">
    <property type="entry name" value="PROTEIN NATD1"/>
    <property type="match status" value="1"/>
</dbReference>
<feature type="domain" description="N-acetyltransferase" evidence="1">
    <location>
        <begin position="6"/>
        <end position="93"/>
    </location>
</feature>
<name>A0ABW3SME3_9BACT</name>
<dbReference type="EMBL" id="JBHTLD010000020">
    <property type="protein sequence ID" value="MFD1185356.1"/>
    <property type="molecule type" value="Genomic_DNA"/>
</dbReference>
<organism evidence="2 3">
    <name type="scientific">Pontibacter rugosus</name>
    <dbReference type="NCBI Taxonomy" id="1745966"/>
    <lineage>
        <taxon>Bacteria</taxon>
        <taxon>Pseudomonadati</taxon>
        <taxon>Bacteroidota</taxon>
        <taxon>Cytophagia</taxon>
        <taxon>Cytophagales</taxon>
        <taxon>Hymenobacteraceae</taxon>
        <taxon>Pontibacter</taxon>
    </lineage>
</organism>